<sequence length="199" mass="21642">MSVEGPSFSLLVGGNELAASSDRQLAAYYREGITLKELLRSSAIASFSNDSRRILSVNSVSLKSELEWQLEVNGHAANAEDLDSQVDRQTLIVISAQPAAEADPLQTLILAVDGGAGQPDLSHSYVMPFRQESSVRALLKSSGMVQLSEDKRSVVTVKEYTPLTSETWQLQVNGKPLLAAGMDMKLRPQDVLKISLVQR</sequence>
<dbReference type="EMBL" id="CP021780">
    <property type="protein sequence ID" value="ASA23184.1"/>
    <property type="molecule type" value="Genomic_DNA"/>
</dbReference>
<evidence type="ECO:0000313" key="1">
    <source>
        <dbReference type="EMBL" id="ASA23184.1"/>
    </source>
</evidence>
<accession>A0A2Z2KBQ6</accession>
<proteinExistence type="predicted"/>
<dbReference type="Proteomes" id="UP000249890">
    <property type="component" value="Chromosome"/>
</dbReference>
<gene>
    <name evidence="1" type="ORF">B9T62_21675</name>
</gene>
<reference evidence="1 2" key="1">
    <citation type="submission" date="2017-06" db="EMBL/GenBank/DDBJ databases">
        <title>Complete genome sequence of Paenibacillus donghaensis KCTC 13049T isolated from East Sea sediment, South Korea.</title>
        <authorList>
            <person name="Jung B.K."/>
            <person name="Hong S.-J."/>
            <person name="Shin J.-H."/>
        </authorList>
    </citation>
    <scope>NUCLEOTIDE SEQUENCE [LARGE SCALE GENOMIC DNA]</scope>
    <source>
        <strain evidence="1 2">KCTC 13049</strain>
    </source>
</reference>
<dbReference type="KEGG" id="pdh:B9T62_21675"/>
<organism evidence="1 2">
    <name type="scientific">Paenibacillus donghaensis</name>
    <dbReference type="NCBI Taxonomy" id="414771"/>
    <lineage>
        <taxon>Bacteria</taxon>
        <taxon>Bacillati</taxon>
        <taxon>Bacillota</taxon>
        <taxon>Bacilli</taxon>
        <taxon>Bacillales</taxon>
        <taxon>Paenibacillaceae</taxon>
        <taxon>Paenibacillus</taxon>
    </lineage>
</organism>
<name>A0A2Z2KBQ6_9BACL</name>
<protein>
    <submittedName>
        <fullName evidence="1">Uncharacterized protein</fullName>
    </submittedName>
</protein>
<evidence type="ECO:0000313" key="2">
    <source>
        <dbReference type="Proteomes" id="UP000249890"/>
    </source>
</evidence>
<dbReference type="AlphaFoldDB" id="A0A2Z2KBQ6"/>
<keyword evidence="2" id="KW-1185">Reference proteome</keyword>